<dbReference type="InterPro" id="IPR029058">
    <property type="entry name" value="AB_hydrolase_fold"/>
</dbReference>
<keyword evidence="2" id="KW-0378">Hydrolase</keyword>
<dbReference type="PANTHER" id="PTHR48081">
    <property type="entry name" value="AB HYDROLASE SUPERFAMILY PROTEIN C4A8.06C"/>
    <property type="match status" value="1"/>
</dbReference>
<feature type="domain" description="Alpha/beta hydrolase fold-3" evidence="4">
    <location>
        <begin position="86"/>
        <end position="309"/>
    </location>
</feature>
<gene>
    <name evidence="5" type="ORF">EC973_000005</name>
</gene>
<evidence type="ECO:0000313" key="6">
    <source>
        <dbReference type="Proteomes" id="UP000605846"/>
    </source>
</evidence>
<sequence length="392" mass="44147">MDSIRAFLKRAPAILVLHTLRTIFSMPPLAARLLIAGFTAPTQSQQRWIKHVDTDIWKGAYIAHDINECSDAEAIRRVQNADLVIFEVHGGGFIAGHCTVFMDVFIRWLELLKEKHNINAVIMSIEYGLAPQVKYPVPVFECVRAYEYLTTTLKVPGSRILISGDSAGGALCLETLVRFYAPGILVDHDAPRENFTVDLPAGMVLVSPLVSGEVSEWRWDASADMVTPMLAQRVLKDYLDLPNVNPDDLPILRLRNISKDYHRFAPRNLVIFVGEREVMRDDILNLANNVKIQGTMNVEICREDYPHDWFLIRELVPLKDKPMLDRYDHFIADFAARVLEEARVDRAKEGTELCQSNDDDVIETLSLEMDPKQTGAVASVQVSSTTTTMLAV</sequence>
<name>A0A8H7BZJ3_9FUNG</name>
<dbReference type="Pfam" id="PF07859">
    <property type="entry name" value="Abhydrolase_3"/>
    <property type="match status" value="1"/>
</dbReference>
<evidence type="ECO:0000256" key="1">
    <source>
        <dbReference type="ARBA" id="ARBA00010515"/>
    </source>
</evidence>
<dbReference type="AlphaFoldDB" id="A0A8H7BZJ3"/>
<dbReference type="PROSITE" id="PS01174">
    <property type="entry name" value="LIPASE_GDXG_SER"/>
    <property type="match status" value="1"/>
</dbReference>
<feature type="active site" evidence="3">
    <location>
        <position position="166"/>
    </location>
</feature>
<dbReference type="EMBL" id="JABAYA010000001">
    <property type="protein sequence ID" value="KAF7732734.1"/>
    <property type="molecule type" value="Genomic_DNA"/>
</dbReference>
<evidence type="ECO:0000256" key="2">
    <source>
        <dbReference type="ARBA" id="ARBA00022801"/>
    </source>
</evidence>
<evidence type="ECO:0000313" key="5">
    <source>
        <dbReference type="EMBL" id="KAF7732734.1"/>
    </source>
</evidence>
<protein>
    <recommendedName>
        <fullName evidence="4">Alpha/beta hydrolase fold-3 domain-containing protein</fullName>
    </recommendedName>
</protein>
<organism evidence="5 6">
    <name type="scientific">Apophysomyces ossiformis</name>
    <dbReference type="NCBI Taxonomy" id="679940"/>
    <lineage>
        <taxon>Eukaryota</taxon>
        <taxon>Fungi</taxon>
        <taxon>Fungi incertae sedis</taxon>
        <taxon>Mucoromycota</taxon>
        <taxon>Mucoromycotina</taxon>
        <taxon>Mucoromycetes</taxon>
        <taxon>Mucorales</taxon>
        <taxon>Mucorineae</taxon>
        <taxon>Mucoraceae</taxon>
        <taxon>Apophysomyces</taxon>
    </lineage>
</organism>
<comment type="similarity">
    <text evidence="1">Belongs to the 'GDXG' lipolytic enzyme family.</text>
</comment>
<evidence type="ECO:0000256" key="3">
    <source>
        <dbReference type="PROSITE-ProRule" id="PRU10038"/>
    </source>
</evidence>
<dbReference type="OrthoDB" id="408631at2759"/>
<accession>A0A8H7BZJ3</accession>
<dbReference type="PANTHER" id="PTHR48081:SF8">
    <property type="entry name" value="ALPHA_BETA HYDROLASE FOLD-3 DOMAIN-CONTAINING PROTEIN-RELATED"/>
    <property type="match status" value="1"/>
</dbReference>
<proteinExistence type="inferred from homology"/>
<comment type="caution">
    <text evidence="5">The sequence shown here is derived from an EMBL/GenBank/DDBJ whole genome shotgun (WGS) entry which is preliminary data.</text>
</comment>
<dbReference type="Proteomes" id="UP000605846">
    <property type="component" value="Unassembled WGS sequence"/>
</dbReference>
<dbReference type="InterPro" id="IPR050300">
    <property type="entry name" value="GDXG_lipolytic_enzyme"/>
</dbReference>
<dbReference type="GO" id="GO:0016787">
    <property type="term" value="F:hydrolase activity"/>
    <property type="evidence" value="ECO:0007669"/>
    <property type="project" value="UniProtKB-KW"/>
</dbReference>
<dbReference type="InterPro" id="IPR033140">
    <property type="entry name" value="Lipase_GDXG_put_SER_AS"/>
</dbReference>
<dbReference type="SUPFAM" id="SSF53474">
    <property type="entry name" value="alpha/beta-Hydrolases"/>
    <property type="match status" value="1"/>
</dbReference>
<keyword evidence="6" id="KW-1185">Reference proteome</keyword>
<dbReference type="Gene3D" id="3.40.50.1820">
    <property type="entry name" value="alpha/beta hydrolase"/>
    <property type="match status" value="1"/>
</dbReference>
<reference evidence="5" key="1">
    <citation type="submission" date="2020-01" db="EMBL/GenBank/DDBJ databases">
        <title>Genome Sequencing of Three Apophysomyces-Like Fungal Strains Confirms a Novel Fungal Genus in the Mucoromycota with divergent Burkholderia-like Endosymbiotic Bacteria.</title>
        <authorList>
            <person name="Stajich J.E."/>
            <person name="Macias A.M."/>
            <person name="Carter-House D."/>
            <person name="Lovett B."/>
            <person name="Kasson L.R."/>
            <person name="Berry K."/>
            <person name="Grigoriev I."/>
            <person name="Chang Y."/>
            <person name="Spatafora J."/>
            <person name="Kasson M.T."/>
        </authorList>
    </citation>
    <scope>NUCLEOTIDE SEQUENCE</scope>
    <source>
        <strain evidence="5">NRRL A-21654</strain>
    </source>
</reference>
<evidence type="ECO:0000259" key="4">
    <source>
        <dbReference type="Pfam" id="PF07859"/>
    </source>
</evidence>
<dbReference type="InterPro" id="IPR013094">
    <property type="entry name" value="AB_hydrolase_3"/>
</dbReference>